<name>A0ACD3A197_9AGAR</name>
<protein>
    <submittedName>
        <fullName evidence="1">Uncharacterized protein</fullName>
    </submittedName>
</protein>
<dbReference type="EMBL" id="ML208927">
    <property type="protein sequence ID" value="TFK59633.1"/>
    <property type="molecule type" value="Genomic_DNA"/>
</dbReference>
<proteinExistence type="predicted"/>
<accession>A0ACD3A197</accession>
<reference evidence="1 2" key="1">
    <citation type="journal article" date="2019" name="Nat. Ecol. Evol.">
        <title>Megaphylogeny resolves global patterns of mushroom evolution.</title>
        <authorList>
            <person name="Varga T."/>
            <person name="Krizsan K."/>
            <person name="Foldi C."/>
            <person name="Dima B."/>
            <person name="Sanchez-Garcia M."/>
            <person name="Sanchez-Ramirez S."/>
            <person name="Szollosi G.J."/>
            <person name="Szarkandi J.G."/>
            <person name="Papp V."/>
            <person name="Albert L."/>
            <person name="Andreopoulos W."/>
            <person name="Angelini C."/>
            <person name="Antonin V."/>
            <person name="Barry K.W."/>
            <person name="Bougher N.L."/>
            <person name="Buchanan P."/>
            <person name="Buyck B."/>
            <person name="Bense V."/>
            <person name="Catcheside P."/>
            <person name="Chovatia M."/>
            <person name="Cooper J."/>
            <person name="Damon W."/>
            <person name="Desjardin D."/>
            <person name="Finy P."/>
            <person name="Geml J."/>
            <person name="Haridas S."/>
            <person name="Hughes K."/>
            <person name="Justo A."/>
            <person name="Karasinski D."/>
            <person name="Kautmanova I."/>
            <person name="Kiss B."/>
            <person name="Kocsube S."/>
            <person name="Kotiranta H."/>
            <person name="LaButti K.M."/>
            <person name="Lechner B.E."/>
            <person name="Liimatainen K."/>
            <person name="Lipzen A."/>
            <person name="Lukacs Z."/>
            <person name="Mihaltcheva S."/>
            <person name="Morgado L.N."/>
            <person name="Niskanen T."/>
            <person name="Noordeloos M.E."/>
            <person name="Ohm R.A."/>
            <person name="Ortiz-Santana B."/>
            <person name="Ovrebo C."/>
            <person name="Racz N."/>
            <person name="Riley R."/>
            <person name="Savchenko A."/>
            <person name="Shiryaev A."/>
            <person name="Soop K."/>
            <person name="Spirin V."/>
            <person name="Szebenyi C."/>
            <person name="Tomsovsky M."/>
            <person name="Tulloss R.E."/>
            <person name="Uehling J."/>
            <person name="Grigoriev I.V."/>
            <person name="Vagvolgyi C."/>
            <person name="Papp T."/>
            <person name="Martin F.M."/>
            <person name="Miettinen O."/>
            <person name="Hibbett D.S."/>
            <person name="Nagy L.G."/>
        </authorList>
    </citation>
    <scope>NUCLEOTIDE SEQUENCE [LARGE SCALE GENOMIC DNA]</scope>
    <source>
        <strain evidence="1 2">NL-1719</strain>
    </source>
</reference>
<dbReference type="Proteomes" id="UP000308600">
    <property type="component" value="Unassembled WGS sequence"/>
</dbReference>
<sequence>MSVPLFTLGPHALTFGRWDFHDNTYVWVNDSFDGYGESGTPFFCSITGNVQRQSLKCDEYGDYDAKTMKTLDKAGFSLVVTKPSDVQRGKQFDDAVNAVLAINERILHAGKDDNWFFSPLDVYDAMGCRIAPSNTREAIANKDVQVVFTLQNRVGRKNGVIIAVIDHGGRMLSQEPPLMFTKPSSTENLIYTRWHRGPDSGLLVRYCPGSVSSALPAFCVVRGRVQPEDFQCGPFGDFHLPRVTSLDDARFTFRLRASQNAEYATSFNDTLEGLLHVRSRIDVPLPTQGLLRRSRKGGPYLFFEQPVLNTRNEWHALNVVDSNWKRVDPGTIASRMKNADVDVCTTLHYTQLPGSISMFGVVRFVRLLDG</sequence>
<keyword evidence="2" id="KW-1185">Reference proteome</keyword>
<organism evidence="1 2">
    <name type="scientific">Pluteus cervinus</name>
    <dbReference type="NCBI Taxonomy" id="181527"/>
    <lineage>
        <taxon>Eukaryota</taxon>
        <taxon>Fungi</taxon>
        <taxon>Dikarya</taxon>
        <taxon>Basidiomycota</taxon>
        <taxon>Agaricomycotina</taxon>
        <taxon>Agaricomycetes</taxon>
        <taxon>Agaricomycetidae</taxon>
        <taxon>Agaricales</taxon>
        <taxon>Pluteineae</taxon>
        <taxon>Pluteaceae</taxon>
        <taxon>Pluteus</taxon>
    </lineage>
</organism>
<evidence type="ECO:0000313" key="2">
    <source>
        <dbReference type="Proteomes" id="UP000308600"/>
    </source>
</evidence>
<evidence type="ECO:0000313" key="1">
    <source>
        <dbReference type="EMBL" id="TFK59633.1"/>
    </source>
</evidence>
<gene>
    <name evidence="1" type="ORF">BDN72DRAFT_864990</name>
</gene>